<dbReference type="InterPro" id="IPR006330">
    <property type="entry name" value="Ado/ade_deaminase"/>
</dbReference>
<comment type="subcellular location">
    <subcellularLocation>
        <location evidence="2">Secreted</location>
    </subcellularLocation>
</comment>
<dbReference type="EC" id="3.5.4.4" evidence="4"/>
<keyword evidence="12" id="KW-1185">Reference proteome</keyword>
<dbReference type="InterPro" id="IPR032466">
    <property type="entry name" value="Metal_Hydrolase"/>
</dbReference>
<evidence type="ECO:0000256" key="8">
    <source>
        <dbReference type="ARBA" id="ARBA00022801"/>
    </source>
</evidence>
<evidence type="ECO:0000259" key="10">
    <source>
        <dbReference type="Pfam" id="PF00962"/>
    </source>
</evidence>
<keyword evidence="8" id="KW-0378">Hydrolase</keyword>
<proteinExistence type="inferred from homology"/>
<comment type="catalytic activity">
    <reaction evidence="9">
        <text>adenosine + H2O + H(+) = inosine + NH4(+)</text>
        <dbReference type="Rhea" id="RHEA:24408"/>
        <dbReference type="ChEBI" id="CHEBI:15377"/>
        <dbReference type="ChEBI" id="CHEBI:15378"/>
        <dbReference type="ChEBI" id="CHEBI:16335"/>
        <dbReference type="ChEBI" id="CHEBI:17596"/>
        <dbReference type="ChEBI" id="CHEBI:28938"/>
        <dbReference type="EC" id="3.5.4.4"/>
    </reaction>
</comment>
<comment type="caution">
    <text evidence="11">The sequence shown here is derived from an EMBL/GenBank/DDBJ whole genome shotgun (WGS) entry which is preliminary data.</text>
</comment>
<dbReference type="AlphaFoldDB" id="A0A9W8YZF2"/>
<accession>A0A9W8YZF2</accession>
<evidence type="ECO:0000313" key="12">
    <source>
        <dbReference type="Proteomes" id="UP001140453"/>
    </source>
</evidence>
<dbReference type="OrthoDB" id="7202371at2759"/>
<dbReference type="GO" id="GO:0005576">
    <property type="term" value="C:extracellular region"/>
    <property type="evidence" value="ECO:0007669"/>
    <property type="project" value="UniProtKB-SubCell"/>
</dbReference>
<evidence type="ECO:0000256" key="3">
    <source>
        <dbReference type="ARBA" id="ARBA00006083"/>
    </source>
</evidence>
<dbReference type="Proteomes" id="UP001140453">
    <property type="component" value="Unassembled WGS sequence"/>
</dbReference>
<dbReference type="PANTHER" id="PTHR11409">
    <property type="entry name" value="ADENOSINE DEAMINASE"/>
    <property type="match status" value="1"/>
</dbReference>
<dbReference type="GO" id="GO:0046872">
    <property type="term" value="F:metal ion binding"/>
    <property type="evidence" value="ECO:0007669"/>
    <property type="project" value="UniProtKB-KW"/>
</dbReference>
<keyword evidence="5" id="KW-0964">Secreted</keyword>
<feature type="domain" description="Adenosine deaminase" evidence="10">
    <location>
        <begin position="222"/>
        <end position="538"/>
    </location>
</feature>
<evidence type="ECO:0000256" key="2">
    <source>
        <dbReference type="ARBA" id="ARBA00004613"/>
    </source>
</evidence>
<dbReference type="InterPro" id="IPR001365">
    <property type="entry name" value="A_deaminase_dom"/>
</dbReference>
<reference evidence="11" key="1">
    <citation type="submission" date="2022-10" db="EMBL/GenBank/DDBJ databases">
        <title>Tapping the CABI collections for fungal endophytes: first genome assemblies for Collariella, Neodidymelliopsis, Ascochyta clinopodiicola, Didymella pomorum, Didymosphaeria variabile, Neocosmospora piperis and Neocucurbitaria cava.</title>
        <authorList>
            <person name="Hill R."/>
        </authorList>
    </citation>
    <scope>NUCLEOTIDE SEQUENCE</scope>
    <source>
        <strain evidence="11">IMI 355082</strain>
    </source>
</reference>
<dbReference type="FunFam" id="3.20.20.140:FF:000017">
    <property type="entry name" value="Adenosine deaminase 2"/>
    <property type="match status" value="1"/>
</dbReference>
<dbReference type="PANTHER" id="PTHR11409:SF39">
    <property type="entry name" value="ADENOSINE DEAMINASE 2"/>
    <property type="match status" value="1"/>
</dbReference>
<dbReference type="SUPFAM" id="SSF51556">
    <property type="entry name" value="Metallo-dependent hydrolases"/>
    <property type="match status" value="1"/>
</dbReference>
<evidence type="ECO:0000256" key="6">
    <source>
        <dbReference type="ARBA" id="ARBA00022723"/>
    </source>
</evidence>
<keyword evidence="6" id="KW-0479">Metal-binding</keyword>
<comment type="cofactor">
    <cofactor evidence="1">
        <name>Zn(2+)</name>
        <dbReference type="ChEBI" id="CHEBI:29105"/>
    </cofactor>
</comment>
<evidence type="ECO:0000256" key="1">
    <source>
        <dbReference type="ARBA" id="ARBA00001947"/>
    </source>
</evidence>
<organism evidence="11 12">
    <name type="scientific">Gnomoniopsis smithogilvyi</name>
    <dbReference type="NCBI Taxonomy" id="1191159"/>
    <lineage>
        <taxon>Eukaryota</taxon>
        <taxon>Fungi</taxon>
        <taxon>Dikarya</taxon>
        <taxon>Ascomycota</taxon>
        <taxon>Pezizomycotina</taxon>
        <taxon>Sordariomycetes</taxon>
        <taxon>Sordariomycetidae</taxon>
        <taxon>Diaporthales</taxon>
        <taxon>Gnomoniaceae</taxon>
        <taxon>Gnomoniopsis</taxon>
    </lineage>
</organism>
<sequence>MAMSDADYEALAATIPAPDTPFLQQFLSGRAALIAEEKKQRADHTFRQALSPIAQKACRIVEAIRAEEQRTLWTPEYEDALAVRKDCTMHSGMMFTLAKERMETTKLWRIVRKMPKGSILHAHLDAIVDLDFVFRVLLEEPGMHINSPEYHLATAENRREVVVSFRFFKEERNAAMSIWDAKAYKPGEFVSLAKAAETFPEGGREGWIKWMKSKTTISETDSLEQHHGVDHIWKKFTKCFQIMGTVLHYEPVFRKFLRRLMAQYYEDGVYWGELRFTWPLNYYRLGAEVPESNYSHMFTVIQEELTAFQQSPAGAGFWGLRMIWTSLRIWDQKTIIQNMDHALTTKLEFPQLLAGYDLVGQEDLGRPLRDVLPELFWFRKQCSDEGMADGMPFFFHAGETLGDGTSTDENLFDAVLLGTRRIGHGFSLFKHPLLINMVKDKRILIESCPISNEVLRLCGSITSHPLPALIARGVPCSLSNDDPAMLGQDTAGMSHDFWQALQGWENLGLAGLGSLAENSIRWSCFEDQTADEWANDVKEASLGTGIKAQRLKEWGVMWEKFCLWICEEYGEQYGEE</sequence>
<dbReference type="GO" id="GO:0004000">
    <property type="term" value="F:adenosine deaminase activity"/>
    <property type="evidence" value="ECO:0007669"/>
    <property type="project" value="TreeGrafter"/>
</dbReference>
<dbReference type="GO" id="GO:0006154">
    <property type="term" value="P:adenosine catabolic process"/>
    <property type="evidence" value="ECO:0007669"/>
    <property type="project" value="TreeGrafter"/>
</dbReference>
<comment type="similarity">
    <text evidence="3">Belongs to the metallo-dependent hydrolases superfamily. Adenosine and AMP deaminases family. ADGF subfamily.</text>
</comment>
<dbReference type="EMBL" id="JAPEVB010000001">
    <property type="protein sequence ID" value="KAJ4396007.1"/>
    <property type="molecule type" value="Genomic_DNA"/>
</dbReference>
<evidence type="ECO:0000256" key="4">
    <source>
        <dbReference type="ARBA" id="ARBA00012784"/>
    </source>
</evidence>
<evidence type="ECO:0000256" key="5">
    <source>
        <dbReference type="ARBA" id="ARBA00022525"/>
    </source>
</evidence>
<keyword evidence="7" id="KW-0732">Signal</keyword>
<evidence type="ECO:0000313" key="11">
    <source>
        <dbReference type="EMBL" id="KAJ4396007.1"/>
    </source>
</evidence>
<gene>
    <name evidence="11" type="ORF">N0V93_000223</name>
</gene>
<evidence type="ECO:0000256" key="9">
    <source>
        <dbReference type="ARBA" id="ARBA00047764"/>
    </source>
</evidence>
<dbReference type="Pfam" id="PF00962">
    <property type="entry name" value="A_deaminase"/>
    <property type="match status" value="1"/>
</dbReference>
<evidence type="ECO:0000256" key="7">
    <source>
        <dbReference type="ARBA" id="ARBA00022729"/>
    </source>
</evidence>
<name>A0A9W8YZF2_9PEZI</name>
<protein>
    <recommendedName>
        <fullName evidence="4">adenosine deaminase</fullName>
        <ecNumber evidence="4">3.5.4.4</ecNumber>
    </recommendedName>
</protein>
<dbReference type="GO" id="GO:0046103">
    <property type="term" value="P:inosine biosynthetic process"/>
    <property type="evidence" value="ECO:0007669"/>
    <property type="project" value="TreeGrafter"/>
</dbReference>
<dbReference type="Gene3D" id="3.20.20.140">
    <property type="entry name" value="Metal-dependent hydrolases"/>
    <property type="match status" value="1"/>
</dbReference>